<dbReference type="InterPro" id="IPR036188">
    <property type="entry name" value="FAD/NAD-bd_sf"/>
</dbReference>
<evidence type="ECO:0000313" key="3">
    <source>
        <dbReference type="Proteomes" id="UP001187192"/>
    </source>
</evidence>
<protein>
    <recommendedName>
        <fullName evidence="4">Lycopene epsilon cyclase</fullName>
    </recommendedName>
</protein>
<gene>
    <name evidence="1" type="ORF">TIFTF001_054644</name>
    <name evidence="2" type="ORF">TIFTF001_054662</name>
</gene>
<keyword evidence="3" id="KW-1185">Reference proteome</keyword>
<dbReference type="AlphaFoldDB" id="A0AA88EBQ7"/>
<accession>A0AA88EBQ7</accession>
<evidence type="ECO:0008006" key="4">
    <source>
        <dbReference type="Google" id="ProtNLM"/>
    </source>
</evidence>
<dbReference type="Pfam" id="PF05834">
    <property type="entry name" value="Lycopene_cycl"/>
    <property type="match status" value="1"/>
</dbReference>
<comment type="caution">
    <text evidence="1">The sequence shown here is derived from an EMBL/GenBank/DDBJ whole genome shotgun (WGS) entry which is preliminary data.</text>
</comment>
<dbReference type="PANTHER" id="PTHR39757">
    <property type="match status" value="1"/>
</dbReference>
<organism evidence="1 3">
    <name type="scientific">Ficus carica</name>
    <name type="common">Common fig</name>
    <dbReference type="NCBI Taxonomy" id="3494"/>
    <lineage>
        <taxon>Eukaryota</taxon>
        <taxon>Viridiplantae</taxon>
        <taxon>Streptophyta</taxon>
        <taxon>Embryophyta</taxon>
        <taxon>Tracheophyta</taxon>
        <taxon>Spermatophyta</taxon>
        <taxon>Magnoliopsida</taxon>
        <taxon>eudicotyledons</taxon>
        <taxon>Gunneridae</taxon>
        <taxon>Pentapetalae</taxon>
        <taxon>rosids</taxon>
        <taxon>fabids</taxon>
        <taxon>Rosales</taxon>
        <taxon>Moraceae</taxon>
        <taxon>Ficeae</taxon>
        <taxon>Ficus</taxon>
    </lineage>
</organism>
<dbReference type="Proteomes" id="UP001187192">
    <property type="component" value="Unassembled WGS sequence"/>
</dbReference>
<dbReference type="Gene3D" id="3.50.50.60">
    <property type="entry name" value="FAD/NAD(P)-binding domain"/>
    <property type="match status" value="1"/>
</dbReference>
<proteinExistence type="predicted"/>
<dbReference type="SUPFAM" id="SSF51971">
    <property type="entry name" value="Nucleotide-binding domain"/>
    <property type="match status" value="1"/>
</dbReference>
<evidence type="ECO:0000313" key="1">
    <source>
        <dbReference type="EMBL" id="GMN71754.1"/>
    </source>
</evidence>
<evidence type="ECO:0000313" key="2">
    <source>
        <dbReference type="EMBL" id="GMN71866.1"/>
    </source>
</evidence>
<reference evidence="1" key="1">
    <citation type="submission" date="2023-07" db="EMBL/GenBank/DDBJ databases">
        <title>draft genome sequence of fig (Ficus carica).</title>
        <authorList>
            <person name="Takahashi T."/>
            <person name="Nishimura K."/>
        </authorList>
    </citation>
    <scope>NUCLEOTIDE SEQUENCE</scope>
</reference>
<dbReference type="EMBL" id="BTGU01015341">
    <property type="protein sequence ID" value="GMN71866.1"/>
    <property type="molecule type" value="Genomic_DNA"/>
</dbReference>
<dbReference type="EMBL" id="BTGU01015311">
    <property type="protein sequence ID" value="GMN71754.1"/>
    <property type="molecule type" value="Genomic_DNA"/>
</dbReference>
<name>A0AA88EBQ7_FICCA</name>
<sequence length="169" mass="18138">MLVMECFGVGARSYGAVTVSFCDGGGWRRGGAVRKRRARFYRLGLCRRSLSLLRVSAANAGSESCVAVKEGFTDEEDYIKGGGSELLFVQMQQNKAMEQQSKLSDKLPPISIGDQILDLVVIGCGPAGLALAAESAKLGLNVGLIGPDLPFTNNYGVWEDEFKGNQKGR</sequence>
<dbReference type="PANTHER" id="PTHR39757:SF3">
    <property type="entry name" value="LYCOPENE EPSILON CYCLASE, CHLOROPLASTIC"/>
    <property type="match status" value="1"/>
</dbReference>